<name>A0ABS0WUE7_9FLAO</name>
<accession>A0ABS0WUE7</accession>
<dbReference type="Pfam" id="PF16344">
    <property type="entry name" value="FecR_C"/>
    <property type="match status" value="1"/>
</dbReference>
<evidence type="ECO:0000259" key="2">
    <source>
        <dbReference type="Pfam" id="PF04773"/>
    </source>
</evidence>
<proteinExistence type="predicted"/>
<dbReference type="InterPro" id="IPR012373">
    <property type="entry name" value="Ferrdict_sens_TM"/>
</dbReference>
<dbReference type="InterPro" id="IPR032508">
    <property type="entry name" value="FecR_C"/>
</dbReference>
<feature type="transmembrane region" description="Helical" evidence="1">
    <location>
        <begin position="82"/>
        <end position="103"/>
    </location>
</feature>
<evidence type="ECO:0000256" key="1">
    <source>
        <dbReference type="SAM" id="Phobius"/>
    </source>
</evidence>
<dbReference type="InterPro" id="IPR006860">
    <property type="entry name" value="FecR"/>
</dbReference>
<dbReference type="RefSeq" id="WP_198842191.1">
    <property type="nucleotide sequence ID" value="NZ_JAEHFJ010000007.1"/>
</dbReference>
<dbReference type="Pfam" id="PF04773">
    <property type="entry name" value="FecR"/>
    <property type="match status" value="1"/>
</dbReference>
<comment type="caution">
    <text evidence="4">The sequence shown here is derived from an EMBL/GenBank/DDBJ whole genome shotgun (WGS) entry which is preliminary data.</text>
</comment>
<keyword evidence="1" id="KW-1133">Transmembrane helix</keyword>
<dbReference type="Gene3D" id="2.60.120.1440">
    <property type="match status" value="1"/>
</dbReference>
<organism evidence="4 5">
    <name type="scientific">Aureibaculum flavum</name>
    <dbReference type="NCBI Taxonomy" id="2795986"/>
    <lineage>
        <taxon>Bacteria</taxon>
        <taxon>Pseudomonadati</taxon>
        <taxon>Bacteroidota</taxon>
        <taxon>Flavobacteriia</taxon>
        <taxon>Flavobacteriales</taxon>
        <taxon>Flavobacteriaceae</taxon>
        <taxon>Aureibaculum</taxon>
    </lineage>
</organism>
<dbReference type="PANTHER" id="PTHR30273:SF2">
    <property type="entry name" value="PROTEIN FECR"/>
    <property type="match status" value="1"/>
</dbReference>
<feature type="domain" description="FecR protein" evidence="2">
    <location>
        <begin position="176"/>
        <end position="271"/>
    </location>
</feature>
<keyword evidence="1" id="KW-0472">Membrane</keyword>
<keyword evidence="5" id="KW-1185">Reference proteome</keyword>
<feature type="domain" description="Protein FecR C-terminal" evidence="3">
    <location>
        <begin position="316"/>
        <end position="384"/>
    </location>
</feature>
<sequence length="386" mass="44154">MSISKKIFTYSKKLANLILSGKNSFEIELPEIFDKTDKDYIVSNLTETSKINKRKEKHDAIDKIEGWNHIEKNIFRTKRRSLYWKYAVAASIAVVTSFSIFYFNKKSNPTSVVVKNNILIGTDKATLTLEDGTTIALTKGKSFTSKNVNSNGEKLIYKNITLNHQEEVKYNYLTIPRGGQFFIQLSDSTKVWLNSESQLKYPSQFISGETRTITLNYGEAYFEVSPSKAHNGDAFKVISSSQEVNVLGTQFNIKSYKDENFVLTTLVEGKVAVNIGNKDNQYLEPNQQTVFNKISKEISVENVDVTLETSWRKGLFRFKNKPLKDIMVVLSRWYNIDFSFQNKDLEAIKFTGTLNKKQQLESILSNIKNTGFINDYKISTDTIDIK</sequence>
<keyword evidence="1" id="KW-0812">Transmembrane</keyword>
<protein>
    <submittedName>
        <fullName evidence="4">FecR family protein</fullName>
    </submittedName>
</protein>
<reference evidence="4 5" key="1">
    <citation type="submission" date="2020-12" db="EMBL/GenBank/DDBJ databases">
        <title>Aureibaculum luteum sp. nov. and Aureibaculum flavum sp. nov., novel members of the family Flavobacteriaceae isolated from Antarctic intertidal sediments.</title>
        <authorList>
            <person name="He X."/>
            <person name="Zhang X."/>
        </authorList>
    </citation>
    <scope>NUCLEOTIDE SEQUENCE [LARGE SCALE GENOMIC DNA]</scope>
    <source>
        <strain evidence="4 5">A20</strain>
    </source>
</reference>
<evidence type="ECO:0000259" key="3">
    <source>
        <dbReference type="Pfam" id="PF16344"/>
    </source>
</evidence>
<gene>
    <name evidence="4" type="ORF">JBL43_14890</name>
</gene>
<dbReference type="Proteomes" id="UP000623301">
    <property type="component" value="Unassembled WGS sequence"/>
</dbReference>
<dbReference type="Gene3D" id="3.55.50.30">
    <property type="match status" value="1"/>
</dbReference>
<evidence type="ECO:0000313" key="5">
    <source>
        <dbReference type="Proteomes" id="UP000623301"/>
    </source>
</evidence>
<evidence type="ECO:0000313" key="4">
    <source>
        <dbReference type="EMBL" id="MBJ2175536.1"/>
    </source>
</evidence>
<dbReference type="EMBL" id="JAEHFJ010000007">
    <property type="protein sequence ID" value="MBJ2175536.1"/>
    <property type="molecule type" value="Genomic_DNA"/>
</dbReference>
<dbReference type="PANTHER" id="PTHR30273">
    <property type="entry name" value="PERIPLASMIC SIGNAL SENSOR AND SIGMA FACTOR ACTIVATOR FECR-RELATED"/>
    <property type="match status" value="1"/>
</dbReference>